<dbReference type="RefSeq" id="WP_342468646.1">
    <property type="nucleotide sequence ID" value="NZ_JBHSNQ010000044.1"/>
</dbReference>
<comment type="caution">
    <text evidence="1">The sequence shown here is derived from an EMBL/GenBank/DDBJ whole genome shotgun (WGS) entry which is preliminary data.</text>
</comment>
<dbReference type="Proteomes" id="UP001595978">
    <property type="component" value="Unassembled WGS sequence"/>
</dbReference>
<dbReference type="EMBL" id="JBHSNQ010000044">
    <property type="protein sequence ID" value="MFC5540985.1"/>
    <property type="molecule type" value="Genomic_DNA"/>
</dbReference>
<organism evidence="1 2">
    <name type="scientific">Ureibacillus suwonensis</name>
    <dbReference type="NCBI Taxonomy" id="313007"/>
    <lineage>
        <taxon>Bacteria</taxon>
        <taxon>Bacillati</taxon>
        <taxon>Bacillota</taxon>
        <taxon>Bacilli</taxon>
        <taxon>Bacillales</taxon>
        <taxon>Caryophanaceae</taxon>
        <taxon>Ureibacillus</taxon>
    </lineage>
</organism>
<keyword evidence="2" id="KW-1185">Reference proteome</keyword>
<proteinExistence type="predicted"/>
<accession>A0ABW0RC33</accession>
<protein>
    <submittedName>
        <fullName evidence="1">Uncharacterized protein</fullName>
    </submittedName>
</protein>
<evidence type="ECO:0000313" key="2">
    <source>
        <dbReference type="Proteomes" id="UP001595978"/>
    </source>
</evidence>
<gene>
    <name evidence="1" type="ORF">ACFPOH_04235</name>
</gene>
<sequence length="49" mass="5522">METIEEHYSVMLDLSDPESNIGKVLYDDGDHQIYVSGVIVDNPLQEKKG</sequence>
<name>A0ABW0RC33_9BACL</name>
<evidence type="ECO:0000313" key="1">
    <source>
        <dbReference type="EMBL" id="MFC5540985.1"/>
    </source>
</evidence>
<reference evidence="2" key="1">
    <citation type="journal article" date="2019" name="Int. J. Syst. Evol. Microbiol.">
        <title>The Global Catalogue of Microorganisms (GCM) 10K type strain sequencing project: providing services to taxonomists for standard genome sequencing and annotation.</title>
        <authorList>
            <consortium name="The Broad Institute Genomics Platform"/>
            <consortium name="The Broad Institute Genome Sequencing Center for Infectious Disease"/>
            <person name="Wu L."/>
            <person name="Ma J."/>
        </authorList>
    </citation>
    <scope>NUCLEOTIDE SEQUENCE [LARGE SCALE GENOMIC DNA]</scope>
    <source>
        <strain evidence="2">CCUG 56331</strain>
    </source>
</reference>